<keyword evidence="3" id="KW-1185">Reference proteome</keyword>
<reference evidence="2" key="1">
    <citation type="submission" date="2022-11" db="EMBL/GenBank/DDBJ databases">
        <authorList>
            <person name="Kikuchi T."/>
        </authorList>
    </citation>
    <scope>NUCLEOTIDE SEQUENCE</scope>
    <source>
        <strain evidence="2">PS1010</strain>
    </source>
</reference>
<keyword evidence="1" id="KW-0732">Signal</keyword>
<sequence>MKLLCLLIFSLFFFEIICPPPIRFIQTTTKTPVTKDRSDYKLKSIGFERRDSNIANALWFDLQVLLATIPFEQLEKEVQRLREKIRQVAVEQYKMKPV</sequence>
<feature type="chain" id="PRO_5040515769" evidence="1">
    <location>
        <begin position="19"/>
        <end position="98"/>
    </location>
</feature>
<evidence type="ECO:0000313" key="3">
    <source>
        <dbReference type="Proteomes" id="UP001152747"/>
    </source>
</evidence>
<dbReference type="Proteomes" id="UP001152747">
    <property type="component" value="Unassembled WGS sequence"/>
</dbReference>
<dbReference type="EMBL" id="CANHGI010000005">
    <property type="protein sequence ID" value="CAI5452353.1"/>
    <property type="molecule type" value="Genomic_DNA"/>
</dbReference>
<organism evidence="2 3">
    <name type="scientific">Caenorhabditis angaria</name>
    <dbReference type="NCBI Taxonomy" id="860376"/>
    <lineage>
        <taxon>Eukaryota</taxon>
        <taxon>Metazoa</taxon>
        <taxon>Ecdysozoa</taxon>
        <taxon>Nematoda</taxon>
        <taxon>Chromadorea</taxon>
        <taxon>Rhabditida</taxon>
        <taxon>Rhabditina</taxon>
        <taxon>Rhabditomorpha</taxon>
        <taxon>Rhabditoidea</taxon>
        <taxon>Rhabditidae</taxon>
        <taxon>Peloderinae</taxon>
        <taxon>Caenorhabditis</taxon>
    </lineage>
</organism>
<dbReference type="AlphaFoldDB" id="A0A9P1IZP1"/>
<accession>A0A9P1IZP1</accession>
<proteinExistence type="predicted"/>
<comment type="caution">
    <text evidence="2">The sequence shown here is derived from an EMBL/GenBank/DDBJ whole genome shotgun (WGS) entry which is preliminary data.</text>
</comment>
<evidence type="ECO:0000313" key="2">
    <source>
        <dbReference type="EMBL" id="CAI5452353.1"/>
    </source>
</evidence>
<name>A0A9P1IZP1_9PELO</name>
<feature type="signal peptide" evidence="1">
    <location>
        <begin position="1"/>
        <end position="18"/>
    </location>
</feature>
<evidence type="ECO:0000256" key="1">
    <source>
        <dbReference type="SAM" id="SignalP"/>
    </source>
</evidence>
<protein>
    <submittedName>
        <fullName evidence="2">Uncharacterized protein</fullName>
    </submittedName>
</protein>
<gene>
    <name evidence="2" type="ORF">CAMP_LOCUS14990</name>
</gene>